<feature type="compositionally biased region" description="Basic and acidic residues" evidence="7">
    <location>
        <begin position="1"/>
        <end position="12"/>
    </location>
</feature>
<keyword evidence="9" id="KW-1185">Reference proteome</keyword>
<protein>
    <submittedName>
        <fullName evidence="8">Signal recognition particle 19 kDa protein</fullName>
    </submittedName>
</protein>
<dbReference type="PANTHER" id="PTHR17453:SF0">
    <property type="entry name" value="SIGNAL RECOGNITION PARTICLE 19 KDA PROTEIN"/>
    <property type="match status" value="1"/>
</dbReference>
<evidence type="ECO:0000256" key="2">
    <source>
        <dbReference type="ARBA" id="ARBA00008910"/>
    </source>
</evidence>
<reference evidence="8" key="1">
    <citation type="submission" date="2021-10" db="EMBL/GenBank/DDBJ databases">
        <title>Tropical sea cucumber genome reveals ecological adaptation and Cuvierian tubules defense mechanism.</title>
        <authorList>
            <person name="Chen T."/>
        </authorList>
    </citation>
    <scope>NUCLEOTIDE SEQUENCE</scope>
    <source>
        <strain evidence="8">Nanhai2018</strain>
        <tissue evidence="8">Muscle</tissue>
    </source>
</reference>
<dbReference type="AlphaFoldDB" id="A0A9Q1C0A8"/>
<dbReference type="GO" id="GO:0005786">
    <property type="term" value="C:signal recognition particle, endoplasmic reticulum targeting"/>
    <property type="evidence" value="ECO:0007669"/>
    <property type="project" value="UniProtKB-KW"/>
</dbReference>
<keyword evidence="5" id="KW-0687">Ribonucleoprotein</keyword>
<proteinExistence type="inferred from homology"/>
<comment type="function">
    <text evidence="6">Component of the signal recognition particle (SRP) complex, a ribonucleoprotein complex that mediates the cotranslational targeting of secretory and membrane proteins to the endoplasmic reticulum (ER). Binds directly to 7SL RNA. Mediates binding of SRP54 to the SRP complex.</text>
</comment>
<evidence type="ECO:0000256" key="3">
    <source>
        <dbReference type="ARBA" id="ARBA00022490"/>
    </source>
</evidence>
<dbReference type="EMBL" id="JAIZAY010000009">
    <property type="protein sequence ID" value="KAJ8036055.1"/>
    <property type="molecule type" value="Genomic_DNA"/>
</dbReference>
<dbReference type="Gene3D" id="3.30.56.30">
    <property type="entry name" value="Signal recognition particle, SRP19-like subunit"/>
    <property type="match status" value="1"/>
</dbReference>
<dbReference type="GO" id="GO:0008312">
    <property type="term" value="F:7S RNA binding"/>
    <property type="evidence" value="ECO:0007669"/>
    <property type="project" value="InterPro"/>
</dbReference>
<dbReference type="Proteomes" id="UP001152320">
    <property type="component" value="Chromosome 9"/>
</dbReference>
<evidence type="ECO:0000256" key="7">
    <source>
        <dbReference type="SAM" id="MobiDB-lite"/>
    </source>
</evidence>
<feature type="compositionally biased region" description="Basic residues" evidence="7">
    <location>
        <begin position="68"/>
        <end position="78"/>
    </location>
</feature>
<dbReference type="SUPFAM" id="SSF69695">
    <property type="entry name" value="SRP19"/>
    <property type="match status" value="1"/>
</dbReference>
<keyword evidence="3" id="KW-0963">Cytoplasm</keyword>
<dbReference type="GO" id="GO:0006617">
    <property type="term" value="P:SRP-dependent cotranslational protein targeting to membrane, signal sequence recognition"/>
    <property type="evidence" value="ECO:0007669"/>
    <property type="project" value="TreeGrafter"/>
</dbReference>
<feature type="region of interest" description="Disordered" evidence="7">
    <location>
        <begin position="1"/>
        <end position="29"/>
    </location>
</feature>
<organism evidence="8 9">
    <name type="scientific">Holothuria leucospilota</name>
    <name type="common">Black long sea cucumber</name>
    <name type="synonym">Mertensiothuria leucospilota</name>
    <dbReference type="NCBI Taxonomy" id="206669"/>
    <lineage>
        <taxon>Eukaryota</taxon>
        <taxon>Metazoa</taxon>
        <taxon>Echinodermata</taxon>
        <taxon>Eleutherozoa</taxon>
        <taxon>Echinozoa</taxon>
        <taxon>Holothuroidea</taxon>
        <taxon>Aspidochirotacea</taxon>
        <taxon>Aspidochirotida</taxon>
        <taxon>Holothuriidae</taxon>
        <taxon>Holothuria</taxon>
    </lineage>
</organism>
<evidence type="ECO:0000256" key="6">
    <source>
        <dbReference type="ARBA" id="ARBA00045518"/>
    </source>
</evidence>
<evidence type="ECO:0000256" key="4">
    <source>
        <dbReference type="ARBA" id="ARBA00023135"/>
    </source>
</evidence>
<dbReference type="PANTHER" id="PTHR17453">
    <property type="entry name" value="SIGNAL RECOGNITION PARTICLE 19 KD PROTEIN"/>
    <property type="match status" value="1"/>
</dbReference>
<comment type="caution">
    <text evidence="8">The sequence shown here is derived from an EMBL/GenBank/DDBJ whole genome shotgun (WGS) entry which is preliminary data.</text>
</comment>
<dbReference type="OrthoDB" id="2190947at2759"/>
<dbReference type="InterPro" id="IPR002778">
    <property type="entry name" value="Signal_recog_particle_SRP19"/>
</dbReference>
<comment type="similarity">
    <text evidence="2">Belongs to the SRP19 family.</text>
</comment>
<evidence type="ECO:0000256" key="1">
    <source>
        <dbReference type="ARBA" id="ARBA00004496"/>
    </source>
</evidence>
<dbReference type="InterPro" id="IPR036521">
    <property type="entry name" value="SRP19-like_sf"/>
</dbReference>
<evidence type="ECO:0000313" key="9">
    <source>
        <dbReference type="Proteomes" id="UP001152320"/>
    </source>
</evidence>
<evidence type="ECO:0000313" key="8">
    <source>
        <dbReference type="EMBL" id="KAJ8036055.1"/>
    </source>
</evidence>
<dbReference type="Pfam" id="PF01922">
    <property type="entry name" value="SRP19"/>
    <property type="match status" value="1"/>
</dbReference>
<keyword evidence="4" id="KW-0733">Signal recognition particle</keyword>
<gene>
    <name evidence="8" type="ORF">HOLleu_19919</name>
</gene>
<accession>A0A9Q1C0A8</accession>
<sequence>MYPRDPNRDPQFKGRVRVQLKTEDGSPVNEEIPNRITLYRKIGQLIPKLKTRQQRQGGGESSSGQQGKSKKGKGKGKR</sequence>
<feature type="region of interest" description="Disordered" evidence="7">
    <location>
        <begin position="47"/>
        <end position="78"/>
    </location>
</feature>
<name>A0A9Q1C0A8_HOLLE</name>
<comment type="subcellular location">
    <subcellularLocation>
        <location evidence="1">Cytoplasm</location>
    </subcellularLocation>
</comment>
<evidence type="ECO:0000256" key="5">
    <source>
        <dbReference type="ARBA" id="ARBA00023274"/>
    </source>
</evidence>